<evidence type="ECO:0000256" key="1">
    <source>
        <dbReference type="ARBA" id="ARBA00022741"/>
    </source>
</evidence>
<accession>A0A368NLZ0</accession>
<dbReference type="RefSeq" id="WP_114337041.1">
    <property type="nucleotide sequence ID" value="NZ_QPID01000002.1"/>
</dbReference>
<dbReference type="SMART" id="SM00487">
    <property type="entry name" value="DEXDc"/>
    <property type="match status" value="1"/>
</dbReference>
<dbReference type="SMART" id="SM00490">
    <property type="entry name" value="HELICc"/>
    <property type="match status" value="1"/>
</dbReference>
<dbReference type="CDD" id="cd18791">
    <property type="entry name" value="SF2_C_RHA"/>
    <property type="match status" value="1"/>
</dbReference>
<feature type="domain" description="Helicase ATP-binding" evidence="6">
    <location>
        <begin position="14"/>
        <end position="178"/>
    </location>
</feature>
<organism evidence="8 9">
    <name type="scientific">Corallincola holothuriorum</name>
    <dbReference type="NCBI Taxonomy" id="2282215"/>
    <lineage>
        <taxon>Bacteria</taxon>
        <taxon>Pseudomonadati</taxon>
        <taxon>Pseudomonadota</taxon>
        <taxon>Gammaproteobacteria</taxon>
        <taxon>Alteromonadales</taxon>
        <taxon>Psychromonadaceae</taxon>
        <taxon>Corallincola</taxon>
    </lineage>
</organism>
<dbReference type="InterPro" id="IPR049614">
    <property type="entry name" value="HrpB_DEXH"/>
</dbReference>
<keyword evidence="2" id="KW-0378">Hydrolase</keyword>
<dbReference type="SUPFAM" id="SSF52540">
    <property type="entry name" value="P-loop containing nucleoside triphosphate hydrolases"/>
    <property type="match status" value="1"/>
</dbReference>
<dbReference type="InterPro" id="IPR007502">
    <property type="entry name" value="Helicase-assoc_dom"/>
</dbReference>
<dbReference type="PANTHER" id="PTHR43519">
    <property type="entry name" value="ATP-DEPENDENT RNA HELICASE HRPB"/>
    <property type="match status" value="1"/>
</dbReference>
<keyword evidence="1" id="KW-0547">Nucleotide-binding</keyword>
<dbReference type="PROSITE" id="PS51192">
    <property type="entry name" value="HELICASE_ATP_BIND_1"/>
    <property type="match status" value="1"/>
</dbReference>
<dbReference type="Pfam" id="PF08482">
    <property type="entry name" value="HrpB_C"/>
    <property type="match status" value="1"/>
</dbReference>
<evidence type="ECO:0000259" key="7">
    <source>
        <dbReference type="PROSITE" id="PS51194"/>
    </source>
</evidence>
<reference evidence="8 9" key="1">
    <citation type="submission" date="2018-07" db="EMBL/GenBank/DDBJ databases">
        <title>Corallincola holothuriorum sp. nov., a new facultative anaerobe isolated from sea cucumber Apostichopus japonicus.</title>
        <authorList>
            <person name="Xia H."/>
        </authorList>
    </citation>
    <scope>NUCLEOTIDE SEQUENCE [LARGE SCALE GENOMIC DNA]</scope>
    <source>
        <strain evidence="8 9">C4</strain>
    </source>
</reference>
<dbReference type="AlphaFoldDB" id="A0A368NLZ0"/>
<feature type="domain" description="Helicase C-terminal" evidence="7">
    <location>
        <begin position="204"/>
        <end position="376"/>
    </location>
</feature>
<dbReference type="Gene3D" id="3.40.50.300">
    <property type="entry name" value="P-loop containing nucleotide triphosphate hydrolases"/>
    <property type="match status" value="2"/>
</dbReference>
<gene>
    <name evidence="8" type="primary">hrpB</name>
    <name evidence="8" type="ORF">DU002_03845</name>
</gene>
<evidence type="ECO:0000256" key="4">
    <source>
        <dbReference type="ARBA" id="ARBA00022840"/>
    </source>
</evidence>
<feature type="region of interest" description="Disordered" evidence="5">
    <location>
        <begin position="813"/>
        <end position="838"/>
    </location>
</feature>
<name>A0A368NLZ0_9GAMM</name>
<dbReference type="GO" id="GO:0004386">
    <property type="term" value="F:helicase activity"/>
    <property type="evidence" value="ECO:0007669"/>
    <property type="project" value="UniProtKB-KW"/>
</dbReference>
<dbReference type="Pfam" id="PF00271">
    <property type="entry name" value="Helicase_C"/>
    <property type="match status" value="1"/>
</dbReference>
<proteinExistence type="predicted"/>
<dbReference type="CDD" id="cd17990">
    <property type="entry name" value="DEXHc_HrpB"/>
    <property type="match status" value="1"/>
</dbReference>
<keyword evidence="3 8" id="KW-0347">Helicase</keyword>
<sequence>MPLPPIASQTNEICRALNSHSMVILEAPPGAGKSTYLPLQLLQDPAFADGKILLLEPRRLAARNVAGFLAKQLGETVGRTIGLRMRQETKVSAGTRLEVVTEGVLTRLLQRDPELSGVNLVIFDEYHERSLHADLGLALAYDVQQGLRDDLILLVMSATLEGMPLTERFPDAALVQCQGRSFPVSLHYQSRERRAPLAPQLAQLTEQALLAHEGSALVFLPGVYEIQQTQRALADRLSKQAQLAHQQIDIVPLYGGLTAAEQIAAIAPAAPGRRKVVLATNVAETSLTIDGISLVIDSGLHRQASYHHKIGHTRLDTVEISQASATQRAGRAGRLMPGHAYRLWSEELQSRKAKQTPADVMTVDLTAMVLELAQWGVHEPEQLHWLQLPSASLWRSAVTRLQGFGALDAVGKLTAHGRALAQLGTTPEFAQLLLWAMKNSALSGVQATAVALVALLEERLPKQPFADDLPRWLDWIKAKGAPHQELRSRILTRSSQLWLQLLPNAGRWQAQQIDSAWSGVLVAVAYPGWILGQRGASYLAAHGFGAQLGRDSHWQQASLLAVADMRDGFAGDPIVALAAPLTQADLVRYCSELISEQVNVGWDQRLGRVVATEGRYLQALPLETQPLAIGADDPRWQQGVLDGLRQRGVERLPWTPALRQWQQRVMMAAQWLPNDPWPKLDDQTLAENWDWLAPFLTAVRHPDKLTSSQLAQALKSCLDWNLGQRLEQMLPTHWTAPTGTRIALQYDDGRPPRIAVRMQEMYGQQSSPTVAGDVPVVVELLSPAGRPLQVTQDLAAFWLGSYREIQKEMKGRYPKHYWPDDPGNAQATRKTKRAMNNQ</sequence>
<evidence type="ECO:0000256" key="5">
    <source>
        <dbReference type="SAM" id="MobiDB-lite"/>
    </source>
</evidence>
<dbReference type="FunFam" id="3.40.50.300:FF:002125">
    <property type="entry name" value="ATP-dependent helicase HrpB"/>
    <property type="match status" value="1"/>
</dbReference>
<dbReference type="InterPro" id="IPR010225">
    <property type="entry name" value="HrpB"/>
</dbReference>
<evidence type="ECO:0000256" key="2">
    <source>
        <dbReference type="ARBA" id="ARBA00022801"/>
    </source>
</evidence>
<dbReference type="Gene3D" id="1.20.120.1080">
    <property type="match status" value="1"/>
</dbReference>
<dbReference type="PROSITE" id="PS51194">
    <property type="entry name" value="HELICASE_CTER"/>
    <property type="match status" value="1"/>
</dbReference>
<dbReference type="InterPro" id="IPR014001">
    <property type="entry name" value="Helicase_ATP-bd"/>
</dbReference>
<dbReference type="InterPro" id="IPR027417">
    <property type="entry name" value="P-loop_NTPase"/>
</dbReference>
<dbReference type="InterPro" id="IPR001650">
    <property type="entry name" value="Helicase_C-like"/>
</dbReference>
<evidence type="ECO:0000313" key="8">
    <source>
        <dbReference type="EMBL" id="RCU51612.1"/>
    </source>
</evidence>
<dbReference type="GO" id="GO:0005524">
    <property type="term" value="F:ATP binding"/>
    <property type="evidence" value="ECO:0007669"/>
    <property type="project" value="UniProtKB-KW"/>
</dbReference>
<protein>
    <submittedName>
        <fullName evidence="8">ATP-dependent helicase HrpB</fullName>
    </submittedName>
</protein>
<evidence type="ECO:0000259" key="6">
    <source>
        <dbReference type="PROSITE" id="PS51192"/>
    </source>
</evidence>
<evidence type="ECO:0000313" key="9">
    <source>
        <dbReference type="Proteomes" id="UP000252558"/>
    </source>
</evidence>
<dbReference type="GO" id="GO:0016787">
    <property type="term" value="F:hydrolase activity"/>
    <property type="evidence" value="ECO:0007669"/>
    <property type="project" value="UniProtKB-KW"/>
</dbReference>
<dbReference type="InterPro" id="IPR013689">
    <property type="entry name" value="RNA_helicase_ATP-dep_HrpB_C"/>
</dbReference>
<dbReference type="InterPro" id="IPR011545">
    <property type="entry name" value="DEAD/DEAH_box_helicase_dom"/>
</dbReference>
<comment type="caution">
    <text evidence="8">The sequence shown here is derived from an EMBL/GenBank/DDBJ whole genome shotgun (WGS) entry which is preliminary data.</text>
</comment>
<dbReference type="NCBIfam" id="TIGR01970">
    <property type="entry name" value="DEAH_box_HrpB"/>
    <property type="match status" value="1"/>
</dbReference>
<dbReference type="Pfam" id="PF00270">
    <property type="entry name" value="DEAD"/>
    <property type="match status" value="1"/>
</dbReference>
<keyword evidence="4" id="KW-0067">ATP-binding</keyword>
<dbReference type="GO" id="GO:0003676">
    <property type="term" value="F:nucleic acid binding"/>
    <property type="evidence" value="ECO:0007669"/>
    <property type="project" value="InterPro"/>
</dbReference>
<dbReference type="PIRSF" id="PIRSF005496">
    <property type="entry name" value="ATP_hel_hrpB"/>
    <property type="match status" value="1"/>
</dbReference>
<evidence type="ECO:0000256" key="3">
    <source>
        <dbReference type="ARBA" id="ARBA00022806"/>
    </source>
</evidence>
<dbReference type="OrthoDB" id="9805617at2"/>
<keyword evidence="9" id="KW-1185">Reference proteome</keyword>
<dbReference type="Proteomes" id="UP000252558">
    <property type="component" value="Unassembled WGS sequence"/>
</dbReference>
<dbReference type="EMBL" id="QPID01000002">
    <property type="protein sequence ID" value="RCU51612.1"/>
    <property type="molecule type" value="Genomic_DNA"/>
</dbReference>
<dbReference type="SMART" id="SM00847">
    <property type="entry name" value="HA2"/>
    <property type="match status" value="1"/>
</dbReference>
<feature type="compositionally biased region" description="Basic residues" evidence="5">
    <location>
        <begin position="829"/>
        <end position="838"/>
    </location>
</feature>
<dbReference type="PANTHER" id="PTHR43519:SF1">
    <property type="entry name" value="ATP-DEPENDENT RNA HELICASE HRPB"/>
    <property type="match status" value="1"/>
</dbReference>